<reference evidence="11 12" key="1">
    <citation type="submission" date="2020-06" db="EMBL/GenBank/DDBJ databases">
        <authorList>
            <consortium name="Wellcome Sanger Institute Data Sharing"/>
        </authorList>
    </citation>
    <scope>NUCLEOTIDE SEQUENCE [LARGE SCALE GENOMIC DNA]</scope>
</reference>
<evidence type="ECO:0000256" key="3">
    <source>
        <dbReference type="ARBA" id="ARBA00015150"/>
    </source>
</evidence>
<dbReference type="AlphaFoldDB" id="A0AAY4D7G9"/>
<keyword evidence="12" id="KW-1185">Reference proteome</keyword>
<dbReference type="PANTHER" id="PTHR15196:SF0">
    <property type="entry name" value="CILIARY NEUROTROPHIC FACTOR"/>
    <property type="match status" value="1"/>
</dbReference>
<evidence type="ECO:0000256" key="9">
    <source>
        <dbReference type="ARBA" id="ARBA00025427"/>
    </source>
</evidence>
<keyword evidence="4" id="KW-0217">Developmental protein</keyword>
<protein>
    <recommendedName>
        <fullName evidence="3">Ciliary neurotrophic factor</fullName>
    </recommendedName>
</protein>
<dbReference type="InterPro" id="IPR000151">
    <property type="entry name" value="Ciliary_neurotrophic_fac_CNTF"/>
</dbReference>
<reference evidence="11" key="2">
    <citation type="submission" date="2025-08" db="UniProtKB">
        <authorList>
            <consortium name="Ensembl"/>
        </authorList>
    </citation>
    <scope>IDENTIFICATION</scope>
</reference>
<keyword evidence="6" id="KW-0221">Differentiation</keyword>
<keyword evidence="7" id="KW-0524">Neurogenesis</keyword>
<organism evidence="11 12">
    <name type="scientific">Denticeps clupeoides</name>
    <name type="common">denticle herring</name>
    <dbReference type="NCBI Taxonomy" id="299321"/>
    <lineage>
        <taxon>Eukaryota</taxon>
        <taxon>Metazoa</taxon>
        <taxon>Chordata</taxon>
        <taxon>Craniata</taxon>
        <taxon>Vertebrata</taxon>
        <taxon>Euteleostomi</taxon>
        <taxon>Actinopterygii</taxon>
        <taxon>Neopterygii</taxon>
        <taxon>Teleostei</taxon>
        <taxon>Clupei</taxon>
        <taxon>Clupeiformes</taxon>
        <taxon>Denticipitoidei</taxon>
        <taxon>Denticipitidae</taxon>
        <taxon>Denticeps</taxon>
    </lineage>
</organism>
<proteinExistence type="inferred from homology"/>
<evidence type="ECO:0000256" key="2">
    <source>
        <dbReference type="ARBA" id="ARBA00007988"/>
    </source>
</evidence>
<dbReference type="Proteomes" id="UP000694580">
    <property type="component" value="Chromosome 3"/>
</dbReference>
<dbReference type="GO" id="GO:0005127">
    <property type="term" value="F:ciliary neurotrophic factor receptor binding"/>
    <property type="evidence" value="ECO:0007669"/>
    <property type="project" value="InterPro"/>
</dbReference>
<dbReference type="RefSeq" id="XP_028830100.1">
    <property type="nucleotide sequence ID" value="XM_028974267.1"/>
</dbReference>
<dbReference type="Gene3D" id="1.20.1250.10">
    <property type="match status" value="1"/>
</dbReference>
<evidence type="ECO:0000256" key="4">
    <source>
        <dbReference type="ARBA" id="ARBA00022473"/>
    </source>
</evidence>
<keyword evidence="5" id="KW-0963">Cytoplasm</keyword>
<evidence type="ECO:0000256" key="10">
    <source>
        <dbReference type="SAM" id="SignalP"/>
    </source>
</evidence>
<dbReference type="GO" id="GO:0008083">
    <property type="term" value="F:growth factor activity"/>
    <property type="evidence" value="ECO:0007669"/>
    <property type="project" value="UniProtKB-KW"/>
</dbReference>
<keyword evidence="10" id="KW-0732">Signal</keyword>
<evidence type="ECO:0000256" key="8">
    <source>
        <dbReference type="ARBA" id="ARBA00023030"/>
    </source>
</evidence>
<dbReference type="GeneTree" id="ENSGT00420000029890"/>
<dbReference type="PANTHER" id="PTHR15196">
    <property type="entry name" value="CILIARY NEUROTROPHIC FACTOR"/>
    <property type="match status" value="1"/>
</dbReference>
<gene>
    <name evidence="11" type="primary">m17</name>
</gene>
<dbReference type="SUPFAM" id="SSF47266">
    <property type="entry name" value="4-helical cytokines"/>
    <property type="match status" value="1"/>
</dbReference>
<name>A0AAY4D7G9_9TELE</name>
<evidence type="ECO:0000256" key="1">
    <source>
        <dbReference type="ARBA" id="ARBA00004496"/>
    </source>
</evidence>
<dbReference type="GO" id="GO:0005737">
    <property type="term" value="C:cytoplasm"/>
    <property type="evidence" value="ECO:0007669"/>
    <property type="project" value="UniProtKB-SubCell"/>
</dbReference>
<evidence type="ECO:0000313" key="11">
    <source>
        <dbReference type="Ensembl" id="ENSDCDP00010041099.1"/>
    </source>
</evidence>
<evidence type="ECO:0000313" key="12">
    <source>
        <dbReference type="Proteomes" id="UP000694580"/>
    </source>
</evidence>
<dbReference type="GO" id="GO:0007399">
    <property type="term" value="P:nervous system development"/>
    <property type="evidence" value="ECO:0007669"/>
    <property type="project" value="UniProtKB-KW"/>
</dbReference>
<sequence length="224" mass="25246">MNGNVRIMLCQGLNTQSAPRLLYILLLISVASVRTGLSCGNQSCGRSLNSSIKLTRLMHAQSVKLLKSYKSSQGDSAEFICHVQIDNVPEADISELDVSKRMLSIYARLKEFSPHFKRVLEQQTDLQPHATPLLTDLTSTQERLHHISHRVNCLLQILLPNTPIPEPPEGPTGVPPSQNTFQQKAYGCVVLTRFKDFLSQTMKELRNRKGKLCKRRTLKSQRNL</sequence>
<reference evidence="11" key="3">
    <citation type="submission" date="2025-09" db="UniProtKB">
        <authorList>
            <consortium name="Ensembl"/>
        </authorList>
    </citation>
    <scope>IDENTIFICATION</scope>
</reference>
<feature type="signal peptide" evidence="10">
    <location>
        <begin position="1"/>
        <end position="35"/>
    </location>
</feature>
<evidence type="ECO:0000256" key="5">
    <source>
        <dbReference type="ARBA" id="ARBA00022490"/>
    </source>
</evidence>
<dbReference type="Ensembl" id="ENSDCDT00010051040.1">
    <property type="protein sequence ID" value="ENSDCDP00010041099.1"/>
    <property type="gene ID" value="ENSDCDG00010026147.1"/>
</dbReference>
<keyword evidence="8" id="KW-0339">Growth factor</keyword>
<comment type="similarity">
    <text evidence="2">Belongs to the CNTF family.</text>
</comment>
<comment type="subcellular location">
    <subcellularLocation>
        <location evidence="1">Cytoplasm</location>
    </subcellularLocation>
</comment>
<dbReference type="Pfam" id="PF01110">
    <property type="entry name" value="CNTF"/>
    <property type="match status" value="1"/>
</dbReference>
<evidence type="ECO:0000256" key="6">
    <source>
        <dbReference type="ARBA" id="ARBA00022782"/>
    </source>
</evidence>
<feature type="chain" id="PRO_5044196234" description="Ciliary neurotrophic factor" evidence="10">
    <location>
        <begin position="36"/>
        <end position="224"/>
    </location>
</feature>
<evidence type="ECO:0000256" key="7">
    <source>
        <dbReference type="ARBA" id="ARBA00022902"/>
    </source>
</evidence>
<dbReference type="GO" id="GO:0043524">
    <property type="term" value="P:negative regulation of neuron apoptotic process"/>
    <property type="evidence" value="ECO:0007669"/>
    <property type="project" value="InterPro"/>
</dbReference>
<dbReference type="GO" id="GO:0070120">
    <property type="term" value="P:ciliary neurotrophic factor-mediated signaling pathway"/>
    <property type="evidence" value="ECO:0007669"/>
    <property type="project" value="InterPro"/>
</dbReference>
<dbReference type="GeneID" id="114786800"/>
<dbReference type="GO" id="GO:0030154">
    <property type="term" value="P:cell differentiation"/>
    <property type="evidence" value="ECO:0007669"/>
    <property type="project" value="UniProtKB-KW"/>
</dbReference>
<accession>A0AAY4D7G9</accession>
<comment type="function">
    <text evidence="9">CNTF is a survival factor for various neuronal cell types. Seems to prevent the degeneration of motor axons after axotomy.</text>
</comment>
<dbReference type="InterPro" id="IPR009079">
    <property type="entry name" value="4_helix_cytokine-like_core"/>
</dbReference>